<comment type="caution">
    <text evidence="3">The sequence shown here is derived from an EMBL/GenBank/DDBJ whole genome shotgun (WGS) entry which is preliminary data.</text>
</comment>
<feature type="compositionally biased region" description="Low complexity" evidence="2">
    <location>
        <begin position="294"/>
        <end position="316"/>
    </location>
</feature>
<proteinExistence type="predicted"/>
<dbReference type="Proteomes" id="UP001211907">
    <property type="component" value="Unassembled WGS sequence"/>
</dbReference>
<dbReference type="SUPFAM" id="SSF54768">
    <property type="entry name" value="dsRNA-binding domain-like"/>
    <property type="match status" value="1"/>
</dbReference>
<keyword evidence="4" id="KW-1185">Reference proteome</keyword>
<keyword evidence="1" id="KW-0175">Coiled coil</keyword>
<protein>
    <recommendedName>
        <fullName evidence="5">DRBM domain-containing protein</fullName>
    </recommendedName>
</protein>
<sequence length="718" mass="78549">MNSVNNNKNSTNNSASASVTVTVQDPISLLHIHASKNHLTAPRFSPHESQRSDLLWFKDTVVFDGCVFAGETFMPTPKLAKKEAARVAVEQLKLQPIPTKSKTLIQTRPTDLSNLAKDARNFNPQQLNANTFRNTNTQQQQQSLRVESNAMTTANIVGTDIETNSFVNRVPNAGNYSSDATSSDANSNELALQCMMQAEEILKLNTALAESNSKFAKASMQIQRLEEKLTKKNQTIARLQTQAMDLNNHFNGHIIGYQQPRINLAPHAAPNPNPNPNNPNPDPNPNPNPPQPPNVNSRSYSSVSSSQPTPKSSPQQHHYHEQQPQRSYIDILTEAGLPPANLNRRFLRRGIRMFLSSFAVPVMLVPASGSASARCIAETVPRELEERFIAYMLEGSYLKALDSSDKATTTVTITAQKGNAGFFGNECRNGLASMDVRDTNTKNAVVDIDIDVDMTVVADTDTDTDAIMVDTTKNVDNDTAKTILNSAADVSTAAATATTKANVTNDLNIAQNSSTIASIDSDQELNKKRKWNSSETTSVVDVTDCNEPTLATVITKDSTPSKNSEKEVENRNLNLEKRLKDGNNPSTSAVQVDAHVLKLIEINPVTDAVVQDSESTASPSPVVSITVANEPIGIRYTTILCRMMPDFKNLSSDIRISIKQGVVAFLENENVDLAKYTTTTKGGNSTLMIPHALLDEFVDWIFGELTRLFPSSVVLRLE</sequence>
<name>A0AAD5STZ8_9FUNG</name>
<accession>A0AAD5STZ8</accession>
<dbReference type="AlphaFoldDB" id="A0AAD5STZ8"/>
<evidence type="ECO:0008006" key="5">
    <source>
        <dbReference type="Google" id="ProtNLM"/>
    </source>
</evidence>
<reference evidence="3" key="1">
    <citation type="submission" date="2020-05" db="EMBL/GenBank/DDBJ databases">
        <title>Phylogenomic resolution of chytrid fungi.</title>
        <authorList>
            <person name="Stajich J.E."/>
            <person name="Amses K."/>
            <person name="Simmons R."/>
            <person name="Seto K."/>
            <person name="Myers J."/>
            <person name="Bonds A."/>
            <person name="Quandt C.A."/>
            <person name="Barry K."/>
            <person name="Liu P."/>
            <person name="Grigoriev I."/>
            <person name="Longcore J.E."/>
            <person name="James T.Y."/>
        </authorList>
    </citation>
    <scope>NUCLEOTIDE SEQUENCE</scope>
    <source>
        <strain evidence="3">JEL0513</strain>
    </source>
</reference>
<evidence type="ECO:0000313" key="4">
    <source>
        <dbReference type="Proteomes" id="UP001211907"/>
    </source>
</evidence>
<evidence type="ECO:0000256" key="2">
    <source>
        <dbReference type="SAM" id="MobiDB-lite"/>
    </source>
</evidence>
<feature type="coiled-coil region" evidence="1">
    <location>
        <begin position="208"/>
        <end position="249"/>
    </location>
</feature>
<organism evidence="3 4">
    <name type="scientific">Physocladia obscura</name>
    <dbReference type="NCBI Taxonomy" id="109957"/>
    <lineage>
        <taxon>Eukaryota</taxon>
        <taxon>Fungi</taxon>
        <taxon>Fungi incertae sedis</taxon>
        <taxon>Chytridiomycota</taxon>
        <taxon>Chytridiomycota incertae sedis</taxon>
        <taxon>Chytridiomycetes</taxon>
        <taxon>Chytridiales</taxon>
        <taxon>Chytriomycetaceae</taxon>
        <taxon>Physocladia</taxon>
    </lineage>
</organism>
<feature type="region of interest" description="Disordered" evidence="2">
    <location>
        <begin position="264"/>
        <end position="325"/>
    </location>
</feature>
<gene>
    <name evidence="3" type="ORF">HK100_003432</name>
</gene>
<evidence type="ECO:0000313" key="3">
    <source>
        <dbReference type="EMBL" id="KAJ3108419.1"/>
    </source>
</evidence>
<dbReference type="Gene3D" id="3.30.160.20">
    <property type="match status" value="1"/>
</dbReference>
<feature type="compositionally biased region" description="Pro residues" evidence="2">
    <location>
        <begin position="269"/>
        <end position="293"/>
    </location>
</feature>
<dbReference type="EMBL" id="JADGJH010001858">
    <property type="protein sequence ID" value="KAJ3108419.1"/>
    <property type="molecule type" value="Genomic_DNA"/>
</dbReference>
<evidence type="ECO:0000256" key="1">
    <source>
        <dbReference type="SAM" id="Coils"/>
    </source>
</evidence>